<keyword evidence="3" id="KW-0813">Transport</keyword>
<sequence>MDSRLPPDLRDGVRDTLPLLLGIVPFALVAGVAGVEAGLTPLQTVGLSVVVFAGASQLAAIDLLGRDAALVTVVLTVVVINLRMVMYSASIAPYFRRLSARVRAGCAYVLTDQAYALALARYTSDRDRDSDTRRPYYYLGVALTLWIVWQAGTVVGVVFGAAVPDDWRLGFAVPLVFLALLVPAVSDAPSLAAAVVAAVVATVGAGLPFNAGLIAGALVGVVAGVGADRVGVGRDGGDGGGGGDPDPAEGHR</sequence>
<organism evidence="10 11">
    <name type="scientific">Halobaculum lipolyticum</name>
    <dbReference type="NCBI Taxonomy" id="3032001"/>
    <lineage>
        <taxon>Archaea</taxon>
        <taxon>Methanobacteriati</taxon>
        <taxon>Methanobacteriota</taxon>
        <taxon>Stenosarchaea group</taxon>
        <taxon>Halobacteria</taxon>
        <taxon>Halobacteriales</taxon>
        <taxon>Haloferacaceae</taxon>
        <taxon>Halobaculum</taxon>
    </lineage>
</organism>
<name>A0ABD5WBP8_9EURY</name>
<evidence type="ECO:0000256" key="9">
    <source>
        <dbReference type="SAM" id="Phobius"/>
    </source>
</evidence>
<protein>
    <submittedName>
        <fullName evidence="10">AzlC family ABC transporter permease</fullName>
    </submittedName>
</protein>
<keyword evidence="5 9" id="KW-0812">Transmembrane</keyword>
<accession>A0ABD5WBP8</accession>
<dbReference type="InterPro" id="IPR011606">
    <property type="entry name" value="Brnchd-chn_aa_trnsp_permease"/>
</dbReference>
<dbReference type="GO" id="GO:0005886">
    <property type="term" value="C:plasma membrane"/>
    <property type="evidence" value="ECO:0007669"/>
    <property type="project" value="UniProtKB-SubCell"/>
</dbReference>
<dbReference type="PANTHER" id="PTHR34979">
    <property type="entry name" value="INNER MEMBRANE PROTEIN YGAZ"/>
    <property type="match status" value="1"/>
</dbReference>
<reference evidence="10 11" key="1">
    <citation type="journal article" date="2019" name="Int. J. Syst. Evol. Microbiol.">
        <title>The Global Catalogue of Microorganisms (GCM) 10K type strain sequencing project: providing services to taxonomists for standard genome sequencing and annotation.</title>
        <authorList>
            <consortium name="The Broad Institute Genomics Platform"/>
            <consortium name="The Broad Institute Genome Sequencing Center for Infectious Disease"/>
            <person name="Wu L."/>
            <person name="Ma J."/>
        </authorList>
    </citation>
    <scope>NUCLEOTIDE SEQUENCE [LARGE SCALE GENOMIC DNA]</scope>
    <source>
        <strain evidence="10 11">DT31</strain>
    </source>
</reference>
<dbReference type="Pfam" id="PF03591">
    <property type="entry name" value="AzlC"/>
    <property type="match status" value="1"/>
</dbReference>
<dbReference type="AlphaFoldDB" id="A0ABD5WBP8"/>
<comment type="caution">
    <text evidence="10">The sequence shown here is derived from an EMBL/GenBank/DDBJ whole genome shotgun (WGS) entry which is preliminary data.</text>
</comment>
<dbReference type="PANTHER" id="PTHR34979:SF1">
    <property type="entry name" value="INNER MEMBRANE PROTEIN YGAZ"/>
    <property type="match status" value="1"/>
</dbReference>
<evidence type="ECO:0000256" key="1">
    <source>
        <dbReference type="ARBA" id="ARBA00004651"/>
    </source>
</evidence>
<feature type="region of interest" description="Disordered" evidence="8">
    <location>
        <begin position="233"/>
        <end position="252"/>
    </location>
</feature>
<evidence type="ECO:0000256" key="2">
    <source>
        <dbReference type="ARBA" id="ARBA00010735"/>
    </source>
</evidence>
<feature type="transmembrane region" description="Helical" evidence="9">
    <location>
        <begin position="20"/>
        <end position="39"/>
    </location>
</feature>
<feature type="transmembrane region" description="Helical" evidence="9">
    <location>
        <begin position="70"/>
        <end position="95"/>
    </location>
</feature>
<evidence type="ECO:0000256" key="7">
    <source>
        <dbReference type="ARBA" id="ARBA00023136"/>
    </source>
</evidence>
<comment type="similarity">
    <text evidence="2">Belongs to the AzlC family.</text>
</comment>
<evidence type="ECO:0000256" key="5">
    <source>
        <dbReference type="ARBA" id="ARBA00022692"/>
    </source>
</evidence>
<comment type="subcellular location">
    <subcellularLocation>
        <location evidence="1">Cell membrane</location>
        <topology evidence="1">Multi-pass membrane protein</topology>
    </subcellularLocation>
</comment>
<keyword evidence="11" id="KW-1185">Reference proteome</keyword>
<evidence type="ECO:0000313" key="11">
    <source>
        <dbReference type="Proteomes" id="UP001596461"/>
    </source>
</evidence>
<dbReference type="GeneID" id="81125297"/>
<dbReference type="RefSeq" id="WP_284030464.1">
    <property type="nucleotide sequence ID" value="NZ_CP126154.1"/>
</dbReference>
<gene>
    <name evidence="10" type="ORF">ACFQL9_07825</name>
</gene>
<evidence type="ECO:0000256" key="4">
    <source>
        <dbReference type="ARBA" id="ARBA00022475"/>
    </source>
</evidence>
<feature type="transmembrane region" description="Helical" evidence="9">
    <location>
        <begin position="136"/>
        <end position="161"/>
    </location>
</feature>
<evidence type="ECO:0000256" key="3">
    <source>
        <dbReference type="ARBA" id="ARBA00022448"/>
    </source>
</evidence>
<evidence type="ECO:0000313" key="10">
    <source>
        <dbReference type="EMBL" id="MFC7069545.1"/>
    </source>
</evidence>
<keyword evidence="4" id="KW-1003">Cell membrane</keyword>
<feature type="transmembrane region" description="Helical" evidence="9">
    <location>
        <begin position="192"/>
        <end position="225"/>
    </location>
</feature>
<keyword evidence="7 9" id="KW-0472">Membrane</keyword>
<dbReference type="Proteomes" id="UP001596461">
    <property type="component" value="Unassembled WGS sequence"/>
</dbReference>
<keyword evidence="6 9" id="KW-1133">Transmembrane helix</keyword>
<evidence type="ECO:0000256" key="8">
    <source>
        <dbReference type="SAM" id="MobiDB-lite"/>
    </source>
</evidence>
<dbReference type="EMBL" id="JBHTAH010000005">
    <property type="protein sequence ID" value="MFC7069545.1"/>
    <property type="molecule type" value="Genomic_DNA"/>
</dbReference>
<evidence type="ECO:0000256" key="6">
    <source>
        <dbReference type="ARBA" id="ARBA00022989"/>
    </source>
</evidence>
<proteinExistence type="inferred from homology"/>
<feature type="transmembrane region" description="Helical" evidence="9">
    <location>
        <begin position="167"/>
        <end position="185"/>
    </location>
</feature>